<gene>
    <name evidence="2" type="ORF">A4U43_C06F7760</name>
</gene>
<feature type="region of interest" description="Disordered" evidence="1">
    <location>
        <begin position="1"/>
        <end position="26"/>
    </location>
</feature>
<name>A0A5P1EK92_ASPOF</name>
<sequence length="186" mass="20696">MHYRGQTCRSSRAGENCGAKKPPMSAGRCEKVEPALMYSYRLRVPVTWAVRFVGVAAAAGELGHDRGRCERATGWIAAGRWGGALGGWEWWHNPRKPRAVRNGNLNAAGLTPVSLQKAHSFKFPLREERSPKEISVSLQKAHSFKFPLREERSPKEISPFKIRRGISSSSAALFSVLHSRALHCSF</sequence>
<proteinExistence type="predicted"/>
<keyword evidence="3" id="KW-1185">Reference proteome</keyword>
<reference evidence="3" key="1">
    <citation type="journal article" date="2017" name="Nat. Commun.">
        <title>The asparagus genome sheds light on the origin and evolution of a young Y chromosome.</title>
        <authorList>
            <person name="Harkess A."/>
            <person name="Zhou J."/>
            <person name="Xu C."/>
            <person name="Bowers J.E."/>
            <person name="Van der Hulst R."/>
            <person name="Ayyampalayam S."/>
            <person name="Mercati F."/>
            <person name="Riccardi P."/>
            <person name="McKain M.R."/>
            <person name="Kakrana A."/>
            <person name="Tang H."/>
            <person name="Ray J."/>
            <person name="Groenendijk J."/>
            <person name="Arikit S."/>
            <person name="Mathioni S.M."/>
            <person name="Nakano M."/>
            <person name="Shan H."/>
            <person name="Telgmann-Rauber A."/>
            <person name="Kanno A."/>
            <person name="Yue Z."/>
            <person name="Chen H."/>
            <person name="Li W."/>
            <person name="Chen Y."/>
            <person name="Xu X."/>
            <person name="Zhang Y."/>
            <person name="Luo S."/>
            <person name="Chen H."/>
            <person name="Gao J."/>
            <person name="Mao Z."/>
            <person name="Pires J.C."/>
            <person name="Luo M."/>
            <person name="Kudrna D."/>
            <person name="Wing R.A."/>
            <person name="Meyers B.C."/>
            <person name="Yi K."/>
            <person name="Kong H."/>
            <person name="Lavrijsen P."/>
            <person name="Sunseri F."/>
            <person name="Falavigna A."/>
            <person name="Ye Y."/>
            <person name="Leebens-Mack J.H."/>
            <person name="Chen G."/>
        </authorList>
    </citation>
    <scope>NUCLEOTIDE SEQUENCE [LARGE SCALE GENOMIC DNA]</scope>
    <source>
        <strain evidence="3">cv. DH0086</strain>
    </source>
</reference>
<organism evidence="2 3">
    <name type="scientific">Asparagus officinalis</name>
    <name type="common">Garden asparagus</name>
    <dbReference type="NCBI Taxonomy" id="4686"/>
    <lineage>
        <taxon>Eukaryota</taxon>
        <taxon>Viridiplantae</taxon>
        <taxon>Streptophyta</taxon>
        <taxon>Embryophyta</taxon>
        <taxon>Tracheophyta</taxon>
        <taxon>Spermatophyta</taxon>
        <taxon>Magnoliopsida</taxon>
        <taxon>Liliopsida</taxon>
        <taxon>Asparagales</taxon>
        <taxon>Asparagaceae</taxon>
        <taxon>Asparagoideae</taxon>
        <taxon>Asparagus</taxon>
    </lineage>
</organism>
<dbReference type="Gramene" id="ONK66418">
    <property type="protein sequence ID" value="ONK66418"/>
    <property type="gene ID" value="A4U43_C06F7760"/>
</dbReference>
<dbReference type="AlphaFoldDB" id="A0A5P1EK92"/>
<dbReference type="EMBL" id="CM007386">
    <property type="protein sequence ID" value="ONK66418.1"/>
    <property type="molecule type" value="Genomic_DNA"/>
</dbReference>
<evidence type="ECO:0000313" key="3">
    <source>
        <dbReference type="Proteomes" id="UP000243459"/>
    </source>
</evidence>
<protein>
    <submittedName>
        <fullName evidence="2">Uncharacterized protein</fullName>
    </submittedName>
</protein>
<evidence type="ECO:0000256" key="1">
    <source>
        <dbReference type="SAM" id="MobiDB-lite"/>
    </source>
</evidence>
<dbReference type="Proteomes" id="UP000243459">
    <property type="component" value="Chromosome 6"/>
</dbReference>
<accession>A0A5P1EK92</accession>
<evidence type="ECO:0000313" key="2">
    <source>
        <dbReference type="EMBL" id="ONK66418.1"/>
    </source>
</evidence>